<evidence type="ECO:0000313" key="3">
    <source>
        <dbReference type="Proteomes" id="UP000177092"/>
    </source>
</evidence>
<name>A0A1F6ACL7_9BACT</name>
<feature type="domain" description="PIN" evidence="1">
    <location>
        <begin position="48"/>
        <end position="139"/>
    </location>
</feature>
<dbReference type="Gene3D" id="3.40.50.1010">
    <property type="entry name" value="5'-nuclease"/>
    <property type="match status" value="1"/>
</dbReference>
<sequence length="150" mass="17286">MKSGLEIKLKRVNKVGIDAMCFIYQFQAHLLFGPLTSIMFSRMEDKKLDGCTSVLSLAEILSYPKLQQDRLSWEEERRRFWQTPNLKVEDVDSKICEAASILKVKYSLTFPDAIQVTTAIFSKAEGFVTNDEKFRRVKEVPVILLGDYIK</sequence>
<dbReference type="AlphaFoldDB" id="A0A1F6ACL7"/>
<accession>A0A1F6ACL7</accession>
<organism evidence="2 3">
    <name type="scientific">Candidatus Gottesmanbacteria bacterium RIFCSPHIGHO2_02_FULL_40_13</name>
    <dbReference type="NCBI Taxonomy" id="1798384"/>
    <lineage>
        <taxon>Bacteria</taxon>
        <taxon>Candidatus Gottesmaniibacteriota</taxon>
    </lineage>
</organism>
<dbReference type="Proteomes" id="UP000177092">
    <property type="component" value="Unassembled WGS sequence"/>
</dbReference>
<dbReference type="InterPro" id="IPR002716">
    <property type="entry name" value="PIN_dom"/>
</dbReference>
<dbReference type="EMBL" id="MFJN01000002">
    <property type="protein sequence ID" value="OGG22444.1"/>
    <property type="molecule type" value="Genomic_DNA"/>
</dbReference>
<proteinExistence type="predicted"/>
<dbReference type="InterPro" id="IPR029060">
    <property type="entry name" value="PIN-like_dom_sf"/>
</dbReference>
<dbReference type="STRING" id="1798384.A3D03_03825"/>
<reference evidence="2 3" key="1">
    <citation type="journal article" date="2016" name="Nat. Commun.">
        <title>Thousands of microbial genomes shed light on interconnected biogeochemical processes in an aquifer system.</title>
        <authorList>
            <person name="Anantharaman K."/>
            <person name="Brown C.T."/>
            <person name="Hug L.A."/>
            <person name="Sharon I."/>
            <person name="Castelle C.J."/>
            <person name="Probst A.J."/>
            <person name="Thomas B.C."/>
            <person name="Singh A."/>
            <person name="Wilkins M.J."/>
            <person name="Karaoz U."/>
            <person name="Brodie E.L."/>
            <person name="Williams K.H."/>
            <person name="Hubbard S.S."/>
            <person name="Banfield J.F."/>
        </authorList>
    </citation>
    <scope>NUCLEOTIDE SEQUENCE [LARGE SCALE GENOMIC DNA]</scope>
</reference>
<comment type="caution">
    <text evidence="2">The sequence shown here is derived from an EMBL/GenBank/DDBJ whole genome shotgun (WGS) entry which is preliminary data.</text>
</comment>
<dbReference type="Pfam" id="PF01850">
    <property type="entry name" value="PIN"/>
    <property type="match status" value="1"/>
</dbReference>
<protein>
    <recommendedName>
        <fullName evidence="1">PIN domain-containing protein</fullName>
    </recommendedName>
</protein>
<evidence type="ECO:0000259" key="1">
    <source>
        <dbReference type="Pfam" id="PF01850"/>
    </source>
</evidence>
<dbReference type="SUPFAM" id="SSF88723">
    <property type="entry name" value="PIN domain-like"/>
    <property type="match status" value="1"/>
</dbReference>
<gene>
    <name evidence="2" type="ORF">A3D03_03825</name>
</gene>
<evidence type="ECO:0000313" key="2">
    <source>
        <dbReference type="EMBL" id="OGG22444.1"/>
    </source>
</evidence>